<sequence>MIRALLLFALSSILVSSCVISKRSNMSFVRNSQIDSDAEVMSVSVSTFLARPIVKKALQDDDDEESEAITKLVSSLRGVRVLVIENQHDFTKINKRLDNYLNRKHYEEWVSVVSDGDRVKLNAKVKSNKIKRLMVSVNSTDGESVFVRLKGKFSLDDISESIGTLTDSNLRKKVKKEEEKDTAEQL</sequence>
<comment type="caution">
    <text evidence="1">The sequence shown here is derived from an EMBL/GenBank/DDBJ whole genome shotgun (WGS) entry which is preliminary data.</text>
</comment>
<dbReference type="InterPro" id="IPR025348">
    <property type="entry name" value="DUF4252"/>
</dbReference>
<dbReference type="EMBL" id="JACVEL010000003">
    <property type="protein sequence ID" value="MBC9812202.1"/>
    <property type="molecule type" value="Genomic_DNA"/>
</dbReference>
<proteinExistence type="predicted"/>
<dbReference type="PROSITE" id="PS51257">
    <property type="entry name" value="PROKAR_LIPOPROTEIN"/>
    <property type="match status" value="1"/>
</dbReference>
<protein>
    <submittedName>
        <fullName evidence="1">DUF4252 domain-containing protein</fullName>
    </submittedName>
</protein>
<accession>A0A8J6TSG9</accession>
<name>A0A8J6TSG9_9FLAO</name>
<dbReference type="Pfam" id="PF14060">
    <property type="entry name" value="DUF4252"/>
    <property type="match status" value="1"/>
</dbReference>
<organism evidence="1 2">
    <name type="scientific">Taishania pollutisoli</name>
    <dbReference type="NCBI Taxonomy" id="2766479"/>
    <lineage>
        <taxon>Bacteria</taxon>
        <taxon>Pseudomonadati</taxon>
        <taxon>Bacteroidota</taxon>
        <taxon>Flavobacteriia</taxon>
        <taxon>Flavobacteriales</taxon>
        <taxon>Crocinitomicaceae</taxon>
        <taxon>Taishania</taxon>
    </lineage>
</organism>
<dbReference type="Proteomes" id="UP000652681">
    <property type="component" value="Unassembled WGS sequence"/>
</dbReference>
<dbReference type="RefSeq" id="WP_216713872.1">
    <property type="nucleotide sequence ID" value="NZ_JACVEL010000003.1"/>
</dbReference>
<evidence type="ECO:0000313" key="1">
    <source>
        <dbReference type="EMBL" id="MBC9812202.1"/>
    </source>
</evidence>
<gene>
    <name evidence="1" type="ORF">H9Y05_06885</name>
</gene>
<dbReference type="AlphaFoldDB" id="A0A8J6TSG9"/>
<keyword evidence="2" id="KW-1185">Reference proteome</keyword>
<reference evidence="1" key="1">
    <citation type="submission" date="2020-09" db="EMBL/GenBank/DDBJ databases">
        <title>Taishania pollutisoli gen. nov., sp. nov., Isolated from Tetrabromobisphenol A-Contaminated Soil.</title>
        <authorList>
            <person name="Chen Q."/>
        </authorList>
    </citation>
    <scope>NUCLEOTIDE SEQUENCE</scope>
    <source>
        <strain evidence="1">CZZ-1</strain>
    </source>
</reference>
<evidence type="ECO:0000313" key="2">
    <source>
        <dbReference type="Proteomes" id="UP000652681"/>
    </source>
</evidence>